<protein>
    <submittedName>
        <fullName evidence="1">Uncharacterized protein</fullName>
    </submittedName>
</protein>
<sequence length="137" mass="15500">MRKADASSKRAKNVKFWTSKMGQALKRIRDRRKKKGRLAESGCSETGLQTDRSRYYYLMRVLQYLKHVAGSLLDALSLSTYEMHFHGNPYHERTGSAGPPGPTEDTGYLWGKGNFASLSMQWLLVPPPHSLSTVSHQ</sequence>
<dbReference type="EnsemblMetazoa" id="CapteT195679">
    <property type="protein sequence ID" value="CapteP195679"/>
    <property type="gene ID" value="CapteG195679"/>
</dbReference>
<accession>X1ZVD5</accession>
<dbReference type="AlphaFoldDB" id="X1ZVD5"/>
<reference evidence="2" key="1">
    <citation type="submission" date="2012-12" db="EMBL/GenBank/DDBJ databases">
        <authorList>
            <person name="Hellsten U."/>
            <person name="Grimwood J."/>
            <person name="Chapman J.A."/>
            <person name="Shapiro H."/>
            <person name="Aerts A."/>
            <person name="Otillar R.P."/>
            <person name="Terry A.Y."/>
            <person name="Boore J.L."/>
            <person name="Simakov O."/>
            <person name="Marletaz F."/>
            <person name="Cho S.-J."/>
            <person name="Edsinger-Gonzales E."/>
            <person name="Havlak P."/>
            <person name="Kuo D.-H."/>
            <person name="Larsson T."/>
            <person name="Lv J."/>
            <person name="Arendt D."/>
            <person name="Savage R."/>
            <person name="Osoegawa K."/>
            <person name="de Jong P."/>
            <person name="Lindberg D.R."/>
            <person name="Seaver E.C."/>
            <person name="Weisblat D.A."/>
            <person name="Putnam N.H."/>
            <person name="Grigoriev I.V."/>
            <person name="Rokhsar D.S."/>
        </authorList>
    </citation>
    <scope>NUCLEOTIDE SEQUENCE</scope>
    <source>
        <strain evidence="2">I ESC-2004</strain>
    </source>
</reference>
<reference evidence="2" key="2">
    <citation type="journal article" date="2013" name="Nature">
        <title>Insights into bilaterian evolution from three spiralian genomes.</title>
        <authorList>
            <person name="Simakov O."/>
            <person name="Marletaz F."/>
            <person name="Cho S.J."/>
            <person name="Edsinger-Gonzales E."/>
            <person name="Havlak P."/>
            <person name="Hellsten U."/>
            <person name="Kuo D.H."/>
            <person name="Larsson T."/>
            <person name="Lv J."/>
            <person name="Arendt D."/>
            <person name="Savage R."/>
            <person name="Osoegawa K."/>
            <person name="de Jong P."/>
            <person name="Grimwood J."/>
            <person name="Chapman J.A."/>
            <person name="Shapiro H."/>
            <person name="Aerts A."/>
            <person name="Otillar R.P."/>
            <person name="Terry A.Y."/>
            <person name="Boore J.L."/>
            <person name="Grigoriev I.V."/>
            <person name="Lindberg D.R."/>
            <person name="Seaver E.C."/>
            <person name="Weisblat D.A."/>
            <person name="Putnam N.H."/>
            <person name="Rokhsar D.S."/>
        </authorList>
    </citation>
    <scope>NUCLEOTIDE SEQUENCE</scope>
    <source>
        <strain evidence="2">I ESC-2004</strain>
    </source>
</reference>
<evidence type="ECO:0000313" key="1">
    <source>
        <dbReference type="EnsemblMetazoa" id="CapteP195679"/>
    </source>
</evidence>
<dbReference type="Proteomes" id="UP000014760">
    <property type="component" value="Unassembled WGS sequence"/>
</dbReference>
<dbReference type="HOGENOM" id="CLU_1867051_0_0_1"/>
<organism evidence="1 2">
    <name type="scientific">Capitella teleta</name>
    <name type="common">Polychaete worm</name>
    <dbReference type="NCBI Taxonomy" id="283909"/>
    <lineage>
        <taxon>Eukaryota</taxon>
        <taxon>Metazoa</taxon>
        <taxon>Spiralia</taxon>
        <taxon>Lophotrochozoa</taxon>
        <taxon>Annelida</taxon>
        <taxon>Polychaeta</taxon>
        <taxon>Sedentaria</taxon>
        <taxon>Scolecida</taxon>
        <taxon>Capitellidae</taxon>
        <taxon>Capitella</taxon>
    </lineage>
</organism>
<dbReference type="EMBL" id="AMQN01000465">
    <property type="status" value="NOT_ANNOTATED_CDS"/>
    <property type="molecule type" value="Genomic_DNA"/>
</dbReference>
<evidence type="ECO:0000313" key="2">
    <source>
        <dbReference type="Proteomes" id="UP000014760"/>
    </source>
</evidence>
<proteinExistence type="predicted"/>
<reference evidence="1" key="3">
    <citation type="submission" date="2015-06" db="UniProtKB">
        <authorList>
            <consortium name="EnsemblMetazoa"/>
        </authorList>
    </citation>
    <scope>IDENTIFICATION</scope>
</reference>
<keyword evidence="2" id="KW-1185">Reference proteome</keyword>
<name>X1ZVD5_CAPTE</name>